<dbReference type="GO" id="GO:0004713">
    <property type="term" value="F:protein tyrosine kinase activity"/>
    <property type="evidence" value="ECO:0007669"/>
    <property type="project" value="TreeGrafter"/>
</dbReference>
<feature type="transmembrane region" description="Helical" evidence="2">
    <location>
        <begin position="544"/>
        <end position="564"/>
    </location>
</feature>
<keyword evidence="2" id="KW-1133">Transmembrane helix</keyword>
<dbReference type="InterPro" id="IPR050445">
    <property type="entry name" value="Bact_polysacc_biosynth/exp"/>
</dbReference>
<reference evidence="3 4" key="1">
    <citation type="submission" date="2017-05" db="EMBL/GenBank/DDBJ databases">
        <authorList>
            <person name="Song R."/>
            <person name="Chenine A.L."/>
            <person name="Ruprecht R.M."/>
        </authorList>
    </citation>
    <scope>NUCLEOTIDE SEQUENCE [LARGE SCALE GENOMIC DNA]</scope>
    <source>
        <strain evidence="3 4">CECT 8899</strain>
    </source>
</reference>
<name>A0A238LGX4_9RHOB</name>
<dbReference type="EMBL" id="FXZK01000005">
    <property type="protein sequence ID" value="SMY08822.1"/>
    <property type="molecule type" value="Genomic_DNA"/>
</dbReference>
<feature type="transmembrane region" description="Helical" evidence="2">
    <location>
        <begin position="209"/>
        <end position="231"/>
    </location>
</feature>
<evidence type="ECO:0000256" key="2">
    <source>
        <dbReference type="SAM" id="Phobius"/>
    </source>
</evidence>
<organism evidence="3 4">
    <name type="scientific">Flavimaricola marinus</name>
    <dbReference type="NCBI Taxonomy" id="1819565"/>
    <lineage>
        <taxon>Bacteria</taxon>
        <taxon>Pseudomonadati</taxon>
        <taxon>Pseudomonadota</taxon>
        <taxon>Alphaproteobacteria</taxon>
        <taxon>Rhodobacterales</taxon>
        <taxon>Paracoccaceae</taxon>
        <taxon>Flavimaricola</taxon>
    </lineage>
</organism>
<evidence type="ECO:0000313" key="4">
    <source>
        <dbReference type="Proteomes" id="UP000201613"/>
    </source>
</evidence>
<evidence type="ECO:0000313" key="3">
    <source>
        <dbReference type="EMBL" id="SMY08822.1"/>
    </source>
</evidence>
<dbReference type="AlphaFoldDB" id="A0A238LGX4"/>
<dbReference type="Proteomes" id="UP000201613">
    <property type="component" value="Unassembled WGS sequence"/>
</dbReference>
<dbReference type="GO" id="GO:0005886">
    <property type="term" value="C:plasma membrane"/>
    <property type="evidence" value="ECO:0007669"/>
    <property type="project" value="TreeGrafter"/>
</dbReference>
<feature type="compositionally biased region" description="Basic residues" evidence="1">
    <location>
        <begin position="1"/>
        <end position="14"/>
    </location>
</feature>
<feature type="compositionally biased region" description="Polar residues" evidence="1">
    <location>
        <begin position="166"/>
        <end position="182"/>
    </location>
</feature>
<keyword evidence="2" id="KW-0472">Membrane</keyword>
<sequence length="570" mass="62525">MTTKPRAKKYRIRRSAPLTEGMPVPETGNAPAQPVPDAVNAPLSPGRRKSNAAFLGEPVSNMVLGQGNQPEPPPEATAQTGAVDSANFAQAEQEIDALRQEGLTGRQLRMARRVAQKNGLAVTSDFDAVRQLRARGIDPFQRSNVLELVVPGGEQTPQTADGKVQLPQTVPSTPRNLPSTERVNPAERRAGEIAKIQKDLAKRRRRKSLLLLARLSIFVLLPTLMAGWYFYVMATPMYATKSEFVIQQSEAGAGGAGLGGLFAGTSMATQQDSITVQSFLTSRAAMARLDAEHGFKDTFSDPAIDPIQRLPADATNETAYGVYQDHVRISYDPTEGILKMEVIAPDPATSQLFSEALIGYAEEQVDQLTQRLREDQMAGARASYEEAERRRSQSLADWLAIQEEVQQIDPIGETAARTQQISALETQRQQLQLELQTRLSVARPNEAQVNSLRSQIGNIEVLISDLRAEMTEATANGTSLAAKNQELRLAEENYTFQTVLVQQALQQMEAARIEANRQVRYLSLGVEPLAPDEATYPRAFENTVLAFLILSGIYLMLSITASILREQVTS</sequence>
<dbReference type="PANTHER" id="PTHR32309">
    <property type="entry name" value="TYROSINE-PROTEIN KINASE"/>
    <property type="match status" value="1"/>
</dbReference>
<gene>
    <name evidence="3" type="ORF">LOM8899_02980</name>
</gene>
<accession>A0A238LGX4</accession>
<keyword evidence="2" id="KW-0812">Transmembrane</keyword>
<dbReference type="RefSeq" id="WP_093992978.1">
    <property type="nucleotide sequence ID" value="NZ_FXZK01000005.1"/>
</dbReference>
<feature type="region of interest" description="Disordered" evidence="1">
    <location>
        <begin position="154"/>
        <end position="182"/>
    </location>
</feature>
<protein>
    <submittedName>
        <fullName evidence="3">Uncharacterized protein</fullName>
    </submittedName>
</protein>
<feature type="region of interest" description="Disordered" evidence="1">
    <location>
        <begin position="1"/>
        <end position="80"/>
    </location>
</feature>
<dbReference type="OrthoDB" id="7810642at2"/>
<dbReference type="PANTHER" id="PTHR32309:SF13">
    <property type="entry name" value="FERRIC ENTEROBACTIN TRANSPORT PROTEIN FEPE"/>
    <property type="match status" value="1"/>
</dbReference>
<keyword evidence="4" id="KW-1185">Reference proteome</keyword>
<evidence type="ECO:0000256" key="1">
    <source>
        <dbReference type="SAM" id="MobiDB-lite"/>
    </source>
</evidence>
<proteinExistence type="predicted"/>